<keyword evidence="7 8" id="KW-0539">Nucleus</keyword>
<protein>
    <recommendedName>
        <fullName evidence="8">Structure-specific endonuclease subunit SLX1 homolog</fullName>
        <ecNumber evidence="8">3.1.-.-</ecNumber>
    </recommendedName>
</protein>
<dbReference type="PANTHER" id="PTHR20208">
    <property type="entry name" value="STRUCTURE-SPECIFIC ENDONUCLEASE SUBUNIT SLX1"/>
    <property type="match status" value="1"/>
</dbReference>
<evidence type="ECO:0000256" key="8">
    <source>
        <dbReference type="HAMAP-Rule" id="MF_03100"/>
    </source>
</evidence>
<dbReference type="HAMAP" id="MF_03100">
    <property type="entry name" value="Endonuc_su_Slx1"/>
    <property type="match status" value="1"/>
</dbReference>
<evidence type="ECO:0000256" key="5">
    <source>
        <dbReference type="ARBA" id="ARBA00023172"/>
    </source>
</evidence>
<comment type="function">
    <text evidence="8">Catalytic subunit of a heterodimeric structure-specific endonuclease that resolves DNA secondary structures generated during DNA repair and recombination. Has endonuclease activity towards branched DNA substrates, introducing single-strand cuts in duplex DNA close to junctions with ss-DNA.</text>
</comment>
<dbReference type="Pfam" id="PF01541">
    <property type="entry name" value="GIY-YIG"/>
    <property type="match status" value="1"/>
</dbReference>
<feature type="compositionally biased region" description="Acidic residues" evidence="9">
    <location>
        <begin position="152"/>
        <end position="168"/>
    </location>
</feature>
<dbReference type="InterPro" id="IPR000305">
    <property type="entry name" value="GIY-YIG_endonuc"/>
</dbReference>
<comment type="cofactor">
    <cofactor evidence="8">
        <name>a divalent metal cation</name>
        <dbReference type="ChEBI" id="CHEBI:60240"/>
    </cofactor>
</comment>
<dbReference type="CDD" id="cd10455">
    <property type="entry name" value="GIY-YIG_SLX1"/>
    <property type="match status" value="1"/>
</dbReference>
<dbReference type="AlphaFoldDB" id="A0A7S0D6U9"/>
<evidence type="ECO:0000256" key="1">
    <source>
        <dbReference type="ARBA" id="ARBA00022722"/>
    </source>
</evidence>
<feature type="region of interest" description="Disordered" evidence="9">
    <location>
        <begin position="347"/>
        <end position="429"/>
    </location>
</feature>
<comment type="subcellular location">
    <subcellularLocation>
        <location evidence="8">Nucleus</location>
    </subcellularLocation>
</comment>
<dbReference type="PROSITE" id="PS50164">
    <property type="entry name" value="GIY_YIG"/>
    <property type="match status" value="1"/>
</dbReference>
<comment type="similarity">
    <text evidence="8">Belongs to the SLX1 family.</text>
</comment>
<dbReference type="EMBL" id="HBEN01010952">
    <property type="protein sequence ID" value="CAD8445592.1"/>
    <property type="molecule type" value="Transcribed_RNA"/>
</dbReference>
<name>A0A7S0D6U9_MICPS</name>
<keyword evidence="2 8" id="KW-0255">Endonuclease</keyword>
<keyword evidence="6 8" id="KW-0234">DNA repair</keyword>
<dbReference type="InterPro" id="IPR035901">
    <property type="entry name" value="GIY-YIG_endonuc_sf"/>
</dbReference>
<dbReference type="Gene3D" id="3.30.40.10">
    <property type="entry name" value="Zinc/RING finger domain, C3HC4 (zinc finger)"/>
    <property type="match status" value="1"/>
</dbReference>
<proteinExistence type="inferred from homology"/>
<gene>
    <name evidence="11" type="ORF">MSP1401_LOCUS9071</name>
</gene>
<keyword evidence="3 8" id="KW-0227">DNA damage</keyword>
<keyword evidence="5 8" id="KW-0233">DNA recombination</keyword>
<dbReference type="InterPro" id="IPR027520">
    <property type="entry name" value="Slx1"/>
</dbReference>
<feature type="compositionally biased region" description="Basic and acidic residues" evidence="9">
    <location>
        <begin position="355"/>
        <end position="369"/>
    </location>
</feature>
<accession>A0A7S0D6U9</accession>
<keyword evidence="4 8" id="KW-0378">Hydrolase</keyword>
<dbReference type="InterPro" id="IPR013083">
    <property type="entry name" value="Znf_RING/FYVE/PHD"/>
</dbReference>
<dbReference type="GO" id="GO:0008821">
    <property type="term" value="F:crossover junction DNA endonuclease activity"/>
    <property type="evidence" value="ECO:0007669"/>
    <property type="project" value="TreeGrafter"/>
</dbReference>
<evidence type="ECO:0000256" key="2">
    <source>
        <dbReference type="ARBA" id="ARBA00022759"/>
    </source>
</evidence>
<comment type="caution">
    <text evidence="8">Lacks conserved residue(s) required for the propagation of feature annotation.</text>
</comment>
<dbReference type="EC" id="3.1.-.-" evidence="8"/>
<evidence type="ECO:0000256" key="9">
    <source>
        <dbReference type="SAM" id="MobiDB-lite"/>
    </source>
</evidence>
<evidence type="ECO:0000256" key="7">
    <source>
        <dbReference type="ARBA" id="ARBA00023242"/>
    </source>
</evidence>
<dbReference type="Gene3D" id="3.40.1440.10">
    <property type="entry name" value="GIY-YIG endonuclease"/>
    <property type="match status" value="1"/>
</dbReference>
<evidence type="ECO:0000256" key="4">
    <source>
        <dbReference type="ARBA" id="ARBA00022801"/>
    </source>
</evidence>
<feature type="domain" description="GIY-YIG" evidence="10">
    <location>
        <begin position="1"/>
        <end position="71"/>
    </location>
</feature>
<sequence length="429" mass="45973">MRGRTYVGFTVDPPRRIRQHNGVLASGAKYTRRLRPCSMLLVVHGFPSKVQALQFEWAWQKPRLSRAVRETAAALGVSDKSSSVVNKTKLVMAMCSLSPWKHLPLTVHFFDDDAHRVAREQCALSPLPEQMEITKGDMEALTRRAGPFGGRDDDDEDDVADETSDPEVSEVSRSVSVSVSEVAVDGKSRGDDATSRRAFRCGVCGKGHARVVPESAGQSARRPGRVGCPGCEFRAHPSCMAAVFFRQASEAAAAAGAAPPPDRALIPPRGRCPTCHQSVSWGSALAAGRSKAVSMGSRGNSGFPEAERADVAREDVAAAAPAYAAARAGSRRSATVLGAGFYDDLEDESDDDVCGETRNERNKENKENADFFLDSDAPLRDRLAKRAAESRRSLTLRSGGDLNGTRETGAGPSARGEATHSRAHVSISP</sequence>
<dbReference type="GO" id="GO:0033557">
    <property type="term" value="C:Slx1-Slx4 complex"/>
    <property type="evidence" value="ECO:0007669"/>
    <property type="project" value="UniProtKB-UniRule"/>
</dbReference>
<dbReference type="GO" id="GO:0000724">
    <property type="term" value="P:double-strand break repair via homologous recombination"/>
    <property type="evidence" value="ECO:0007669"/>
    <property type="project" value="TreeGrafter"/>
</dbReference>
<dbReference type="PANTHER" id="PTHR20208:SF10">
    <property type="entry name" value="STRUCTURE-SPECIFIC ENDONUCLEASE SUBUNIT SLX1"/>
    <property type="match status" value="1"/>
</dbReference>
<reference evidence="11" key="1">
    <citation type="submission" date="2021-01" db="EMBL/GenBank/DDBJ databases">
        <authorList>
            <person name="Corre E."/>
            <person name="Pelletier E."/>
            <person name="Niang G."/>
            <person name="Scheremetjew M."/>
            <person name="Finn R."/>
            <person name="Kale V."/>
            <person name="Holt S."/>
            <person name="Cochrane G."/>
            <person name="Meng A."/>
            <person name="Brown T."/>
            <person name="Cohen L."/>
        </authorList>
    </citation>
    <scope>NUCLEOTIDE SEQUENCE</scope>
    <source>
        <strain evidence="11">CCAC1681</strain>
    </source>
</reference>
<dbReference type="InterPro" id="IPR050381">
    <property type="entry name" value="SLX1_endonuclease"/>
</dbReference>
<feature type="compositionally biased region" description="Basic and acidic residues" evidence="9">
    <location>
        <begin position="377"/>
        <end position="392"/>
    </location>
</feature>
<comment type="subunit">
    <text evidence="8">Forms a heterodimer with a member of the SLX4 family.</text>
</comment>
<organism evidence="11">
    <name type="scientific">Micromonas pusilla</name>
    <name type="common">Picoplanktonic green alga</name>
    <name type="synonym">Chromulina pusilla</name>
    <dbReference type="NCBI Taxonomy" id="38833"/>
    <lineage>
        <taxon>Eukaryota</taxon>
        <taxon>Viridiplantae</taxon>
        <taxon>Chlorophyta</taxon>
        <taxon>Mamiellophyceae</taxon>
        <taxon>Mamiellales</taxon>
        <taxon>Mamiellaceae</taxon>
        <taxon>Micromonas</taxon>
    </lineage>
</organism>
<feature type="region of interest" description="Disordered" evidence="9">
    <location>
        <begin position="143"/>
        <end position="176"/>
    </location>
</feature>
<dbReference type="GO" id="GO:0017108">
    <property type="term" value="F:5'-flap endonuclease activity"/>
    <property type="evidence" value="ECO:0007669"/>
    <property type="project" value="InterPro"/>
</dbReference>
<evidence type="ECO:0000256" key="3">
    <source>
        <dbReference type="ARBA" id="ARBA00022763"/>
    </source>
</evidence>
<evidence type="ECO:0000313" key="11">
    <source>
        <dbReference type="EMBL" id="CAD8445592.1"/>
    </source>
</evidence>
<keyword evidence="1 8" id="KW-0540">Nuclease</keyword>
<evidence type="ECO:0000256" key="6">
    <source>
        <dbReference type="ARBA" id="ARBA00023204"/>
    </source>
</evidence>
<evidence type="ECO:0000259" key="10">
    <source>
        <dbReference type="PROSITE" id="PS50164"/>
    </source>
</evidence>